<proteinExistence type="predicted"/>
<keyword evidence="2" id="KW-1185">Reference proteome</keyword>
<evidence type="ECO:0000313" key="1">
    <source>
        <dbReference type="EMBL" id="NSX54318.1"/>
    </source>
</evidence>
<gene>
    <name evidence="1" type="ORF">HRQ87_05845</name>
</gene>
<evidence type="ECO:0000313" key="2">
    <source>
        <dbReference type="Proteomes" id="UP000777935"/>
    </source>
</evidence>
<evidence type="ECO:0008006" key="3">
    <source>
        <dbReference type="Google" id="ProtNLM"/>
    </source>
</evidence>
<reference evidence="1 2" key="1">
    <citation type="submission" date="2020-06" db="EMBL/GenBank/DDBJ databases">
        <title>Sulfitobacter algicola sp. nov., isolated from green algae.</title>
        <authorList>
            <person name="Wang C."/>
        </authorList>
    </citation>
    <scope>NUCLEOTIDE SEQUENCE [LARGE SCALE GENOMIC DNA]</scope>
    <source>
        <strain evidence="1 2">1151</strain>
    </source>
</reference>
<organism evidence="1 2">
    <name type="scientific">Parasulfitobacter algicola</name>
    <dbReference type="NCBI Taxonomy" id="2614809"/>
    <lineage>
        <taxon>Bacteria</taxon>
        <taxon>Pseudomonadati</taxon>
        <taxon>Pseudomonadota</taxon>
        <taxon>Alphaproteobacteria</taxon>
        <taxon>Rhodobacterales</taxon>
        <taxon>Roseobacteraceae</taxon>
        <taxon>Parasulfitobacter</taxon>
    </lineage>
</organism>
<sequence length="107" mass="11285">MTGFYDADIKTNANSDFVIGGLVSLSTKKNMATDLSSSDIIVIKAGDQNMLSLNIGFDTSNSSLDETTITPSIAWSPDAKITLKIGSEQKLNALGDMSLTIGTAFAF</sequence>
<dbReference type="RefSeq" id="WP_174136196.1">
    <property type="nucleotide sequence ID" value="NZ_JABUFE010000002.1"/>
</dbReference>
<protein>
    <recommendedName>
        <fullName evidence="3">Porin domain-containing protein</fullName>
    </recommendedName>
</protein>
<dbReference type="EMBL" id="JABUFE010000002">
    <property type="protein sequence ID" value="NSX54318.1"/>
    <property type="molecule type" value="Genomic_DNA"/>
</dbReference>
<name>A0ABX2IN68_9RHOB</name>
<accession>A0ABX2IN68</accession>
<dbReference type="Proteomes" id="UP000777935">
    <property type="component" value="Unassembled WGS sequence"/>
</dbReference>
<comment type="caution">
    <text evidence="1">The sequence shown here is derived from an EMBL/GenBank/DDBJ whole genome shotgun (WGS) entry which is preliminary data.</text>
</comment>